<evidence type="ECO:0000313" key="1">
    <source>
        <dbReference type="EMBL" id="CAH1403573.1"/>
    </source>
</evidence>
<organism evidence="1 2">
    <name type="scientific">Nezara viridula</name>
    <name type="common">Southern green stink bug</name>
    <name type="synonym">Cimex viridulus</name>
    <dbReference type="NCBI Taxonomy" id="85310"/>
    <lineage>
        <taxon>Eukaryota</taxon>
        <taxon>Metazoa</taxon>
        <taxon>Ecdysozoa</taxon>
        <taxon>Arthropoda</taxon>
        <taxon>Hexapoda</taxon>
        <taxon>Insecta</taxon>
        <taxon>Pterygota</taxon>
        <taxon>Neoptera</taxon>
        <taxon>Paraneoptera</taxon>
        <taxon>Hemiptera</taxon>
        <taxon>Heteroptera</taxon>
        <taxon>Panheteroptera</taxon>
        <taxon>Pentatomomorpha</taxon>
        <taxon>Pentatomoidea</taxon>
        <taxon>Pentatomidae</taxon>
        <taxon>Pentatominae</taxon>
        <taxon>Nezara</taxon>
    </lineage>
</organism>
<dbReference type="AlphaFoldDB" id="A0A9P0HJ73"/>
<sequence>MPHNTTTSPLRRNGYQASSIDTSHHSKALQSIVPAPTGSVLDSPEQVALIDFLLLFTVYYSFHVHIAPTLPTGYVLEIRLTDRRAEVPGGSRPPPLAIGPIGCLPRAGLANLTTGDFNVPLGHKYLLRPSR</sequence>
<dbReference type="EMBL" id="OV725081">
    <property type="protein sequence ID" value="CAH1403573.1"/>
    <property type="molecule type" value="Genomic_DNA"/>
</dbReference>
<evidence type="ECO:0000313" key="2">
    <source>
        <dbReference type="Proteomes" id="UP001152798"/>
    </source>
</evidence>
<accession>A0A9P0HJ73</accession>
<dbReference type="Proteomes" id="UP001152798">
    <property type="component" value="Chromosome 5"/>
</dbReference>
<reference evidence="1" key="1">
    <citation type="submission" date="2022-01" db="EMBL/GenBank/DDBJ databases">
        <authorList>
            <person name="King R."/>
        </authorList>
    </citation>
    <scope>NUCLEOTIDE SEQUENCE</scope>
</reference>
<name>A0A9P0HJ73_NEZVI</name>
<gene>
    <name evidence="1" type="ORF">NEZAVI_LOCUS12166</name>
</gene>
<proteinExistence type="predicted"/>
<protein>
    <submittedName>
        <fullName evidence="1">Uncharacterized protein</fullName>
    </submittedName>
</protein>
<keyword evidence="2" id="KW-1185">Reference proteome</keyword>